<protein>
    <recommendedName>
        <fullName evidence="2">YCII-related domain-containing protein</fullName>
    </recommendedName>
</protein>
<accession>A0A4Q1CC31</accession>
<gene>
    <name evidence="3" type="ORF">ESB00_12235</name>
</gene>
<dbReference type="PANTHER" id="PTHR35174:SF3">
    <property type="entry name" value="BLL7171 PROTEIN"/>
    <property type="match status" value="1"/>
</dbReference>
<evidence type="ECO:0000256" key="1">
    <source>
        <dbReference type="ARBA" id="ARBA00007689"/>
    </source>
</evidence>
<dbReference type="EMBL" id="SDHX01000001">
    <property type="protein sequence ID" value="RXK56598.1"/>
    <property type="molecule type" value="Genomic_DNA"/>
</dbReference>
<name>A0A4Q1CC31_9BACT</name>
<dbReference type="InterPro" id="IPR011008">
    <property type="entry name" value="Dimeric_a/b-barrel"/>
</dbReference>
<proteinExistence type="inferred from homology"/>
<keyword evidence="4" id="KW-1185">Reference proteome</keyword>
<dbReference type="Gene3D" id="3.30.70.1060">
    <property type="entry name" value="Dimeric alpha+beta barrel"/>
    <property type="match status" value="1"/>
</dbReference>
<evidence type="ECO:0000259" key="2">
    <source>
        <dbReference type="Pfam" id="PF03795"/>
    </source>
</evidence>
<dbReference type="OrthoDB" id="9807535at2"/>
<reference evidence="3 4" key="1">
    <citation type="submission" date="2019-01" db="EMBL/GenBank/DDBJ databases">
        <title>Lacunisphaera sp. strain TWA-58.</title>
        <authorList>
            <person name="Chen W.-M."/>
        </authorList>
    </citation>
    <scope>NUCLEOTIDE SEQUENCE [LARGE SCALE GENOMIC DNA]</scope>
    <source>
        <strain evidence="3 4">TWA-58</strain>
    </source>
</reference>
<evidence type="ECO:0000313" key="3">
    <source>
        <dbReference type="EMBL" id="RXK56598.1"/>
    </source>
</evidence>
<dbReference type="RefSeq" id="WP_129047966.1">
    <property type="nucleotide sequence ID" value="NZ_SDHX01000001.1"/>
</dbReference>
<evidence type="ECO:0000313" key="4">
    <source>
        <dbReference type="Proteomes" id="UP000290218"/>
    </source>
</evidence>
<feature type="domain" description="YCII-related" evidence="2">
    <location>
        <begin position="25"/>
        <end position="115"/>
    </location>
</feature>
<dbReference type="AlphaFoldDB" id="A0A4Q1CC31"/>
<dbReference type="Pfam" id="PF03795">
    <property type="entry name" value="YCII"/>
    <property type="match status" value="1"/>
</dbReference>
<dbReference type="Proteomes" id="UP000290218">
    <property type="component" value="Unassembled WGS sequence"/>
</dbReference>
<organism evidence="3 4">
    <name type="scientific">Oleiharenicola lentus</name>
    <dbReference type="NCBI Taxonomy" id="2508720"/>
    <lineage>
        <taxon>Bacteria</taxon>
        <taxon>Pseudomonadati</taxon>
        <taxon>Verrucomicrobiota</taxon>
        <taxon>Opitutia</taxon>
        <taxon>Opitutales</taxon>
        <taxon>Opitutaceae</taxon>
        <taxon>Oleiharenicola</taxon>
    </lineage>
</organism>
<dbReference type="SUPFAM" id="SSF54909">
    <property type="entry name" value="Dimeric alpha+beta barrel"/>
    <property type="match status" value="1"/>
</dbReference>
<comment type="similarity">
    <text evidence="1">Belongs to the YciI family.</text>
</comment>
<comment type="caution">
    <text evidence="3">The sequence shown here is derived from an EMBL/GenBank/DDBJ whole genome shotgun (WGS) entry which is preliminary data.</text>
</comment>
<dbReference type="PANTHER" id="PTHR35174">
    <property type="entry name" value="BLL7171 PROTEIN-RELATED"/>
    <property type="match status" value="1"/>
</dbReference>
<sequence length="137" mass="14627">MSTSPAPASTPFMLIFRNTGAENYRHLSASQQQELVGRWNAWFENLVNQGKATIGQPLEDATRIVAGPGGARIVDGPFPETKEAVGGFVTLQVSGLAEATAIAQRHPGLDYGMLIEVREMTPHCHLGVNTKSVPATA</sequence>
<dbReference type="InterPro" id="IPR005545">
    <property type="entry name" value="YCII"/>
</dbReference>